<dbReference type="NCBIfam" id="TIGR04407">
    <property type="entry name" value="LptF_YjgP"/>
    <property type="match status" value="1"/>
</dbReference>
<name>A0A520S520_9GAMM</name>
<feature type="transmembrane region" description="Helical" evidence="12">
    <location>
        <begin position="12"/>
        <end position="33"/>
    </location>
</feature>
<feature type="transmembrane region" description="Helical" evidence="12">
    <location>
        <begin position="275"/>
        <end position="293"/>
    </location>
</feature>
<dbReference type="GO" id="GO:0055085">
    <property type="term" value="P:transmembrane transport"/>
    <property type="evidence" value="ECO:0007669"/>
    <property type="project" value="InterPro"/>
</dbReference>
<evidence type="ECO:0000256" key="5">
    <source>
        <dbReference type="ARBA" id="ARBA00022448"/>
    </source>
</evidence>
<keyword evidence="5" id="KW-0813">Transport</keyword>
<dbReference type="GO" id="GO:0043190">
    <property type="term" value="C:ATP-binding cassette (ABC) transporter complex"/>
    <property type="evidence" value="ECO:0007669"/>
    <property type="project" value="InterPro"/>
</dbReference>
<organism evidence="13 14">
    <name type="scientific">OM182 bacterium</name>
    <dbReference type="NCBI Taxonomy" id="2510334"/>
    <lineage>
        <taxon>Bacteria</taxon>
        <taxon>Pseudomonadati</taxon>
        <taxon>Pseudomonadota</taxon>
        <taxon>Gammaproteobacteria</taxon>
        <taxon>OMG group</taxon>
        <taxon>OM182 clade</taxon>
    </lineage>
</organism>
<evidence type="ECO:0000256" key="4">
    <source>
        <dbReference type="ARBA" id="ARBA00014213"/>
    </source>
</evidence>
<reference evidence="13 14" key="1">
    <citation type="submission" date="2019-02" db="EMBL/GenBank/DDBJ databases">
        <title>Prokaryotic population dynamics and viral predation in marine succession experiment using metagenomics: the confinement effect.</title>
        <authorList>
            <person name="Haro-Moreno J.M."/>
            <person name="Rodriguez-Valera F."/>
            <person name="Lopez-Perez M."/>
        </authorList>
    </citation>
    <scope>NUCLEOTIDE SEQUENCE [LARGE SCALE GENOMIC DNA]</scope>
    <source>
        <strain evidence="13">MED-G158</strain>
    </source>
</reference>
<keyword evidence="10 12" id="KW-0472">Membrane</keyword>
<keyword evidence="6" id="KW-1003">Cell membrane</keyword>
<evidence type="ECO:0000256" key="10">
    <source>
        <dbReference type="ARBA" id="ARBA00023136"/>
    </source>
</evidence>
<feature type="transmembrane region" description="Helical" evidence="12">
    <location>
        <begin position="99"/>
        <end position="122"/>
    </location>
</feature>
<keyword evidence="9 12" id="KW-1133">Transmembrane helix</keyword>
<gene>
    <name evidence="13" type="primary">lptF</name>
    <name evidence="13" type="ORF">EVA69_01640</name>
</gene>
<proteinExistence type="inferred from homology"/>
<dbReference type="EMBL" id="SHAH01000013">
    <property type="protein sequence ID" value="RZO77578.1"/>
    <property type="molecule type" value="Genomic_DNA"/>
</dbReference>
<comment type="subunit">
    <text evidence="11">Component of the lipopolysaccharide transport and assembly complex. The LptBFG transporter is composed of two ATP-binding proteins (LptB) and two transmembrane proteins (LptF and LptG).</text>
</comment>
<evidence type="ECO:0000313" key="13">
    <source>
        <dbReference type="EMBL" id="RZO77578.1"/>
    </source>
</evidence>
<evidence type="ECO:0000256" key="3">
    <source>
        <dbReference type="ARBA" id="ARBA00007725"/>
    </source>
</evidence>
<feature type="transmembrane region" description="Helical" evidence="12">
    <location>
        <begin position="305"/>
        <end position="321"/>
    </location>
</feature>
<evidence type="ECO:0000256" key="7">
    <source>
        <dbReference type="ARBA" id="ARBA00022519"/>
    </source>
</evidence>
<evidence type="ECO:0000256" key="11">
    <source>
        <dbReference type="ARBA" id="ARBA00026081"/>
    </source>
</evidence>
<keyword evidence="8 12" id="KW-0812">Transmembrane</keyword>
<sequence length="370" mass="40593">MLIIFRYLSKQILQIVAVVTSVLLVVALTGRFIQYLGDAVAGEKAPDILLLLMLYRIPEFLLVIIPLALFLAIILAYGRMYADNEMVILMSSGFSQKRLLVNSLGVAAMIMMLVAAISLYLAPEGLRNGEQLKLSQNQLTEVDLIVAGQFQTFGDGERVTYTERVGAGGQGERELQNVFVALTPLGQTSGEPPRIIIADSARPVIDAETGARFMRLDSVLQYDGTPGAADFSIGQFDAQAILLPAPEEFEEVLEESTLSTLTLIGSPDIAHQAELQWRISVLLLIPVITLIAVPMSRVKPRQGRYSKLFPAALIYVAYFISLEFCRDRIAEGELDPTVGLWWVHLVFIAIGVTLFRAGPEGLKLKLRAGT</sequence>
<accession>A0A520S520</accession>
<evidence type="ECO:0000313" key="14">
    <source>
        <dbReference type="Proteomes" id="UP000320404"/>
    </source>
</evidence>
<dbReference type="InterPro" id="IPR030922">
    <property type="entry name" value="LptF"/>
</dbReference>
<evidence type="ECO:0000256" key="12">
    <source>
        <dbReference type="SAM" id="Phobius"/>
    </source>
</evidence>
<evidence type="ECO:0000256" key="8">
    <source>
        <dbReference type="ARBA" id="ARBA00022692"/>
    </source>
</evidence>
<evidence type="ECO:0000256" key="2">
    <source>
        <dbReference type="ARBA" id="ARBA00004429"/>
    </source>
</evidence>
<comment type="similarity">
    <text evidence="3">Belongs to the LptF/LptG family.</text>
</comment>
<dbReference type="Pfam" id="PF03739">
    <property type="entry name" value="LptF_LptG"/>
    <property type="match status" value="1"/>
</dbReference>
<dbReference type="PANTHER" id="PTHR33529">
    <property type="entry name" value="SLR0882 PROTEIN-RELATED"/>
    <property type="match status" value="1"/>
</dbReference>
<evidence type="ECO:0000256" key="1">
    <source>
        <dbReference type="ARBA" id="ARBA00002265"/>
    </source>
</evidence>
<dbReference type="GO" id="GO:0015920">
    <property type="term" value="P:lipopolysaccharide transport"/>
    <property type="evidence" value="ECO:0007669"/>
    <property type="project" value="TreeGrafter"/>
</dbReference>
<dbReference type="InterPro" id="IPR005495">
    <property type="entry name" value="LptG/LptF_permease"/>
</dbReference>
<evidence type="ECO:0000256" key="6">
    <source>
        <dbReference type="ARBA" id="ARBA00022475"/>
    </source>
</evidence>
<comment type="caution">
    <text evidence="13">The sequence shown here is derived from an EMBL/GenBank/DDBJ whole genome shotgun (WGS) entry which is preliminary data.</text>
</comment>
<comment type="subcellular location">
    <subcellularLocation>
        <location evidence="2">Cell inner membrane</location>
        <topology evidence="2">Multi-pass membrane protein</topology>
    </subcellularLocation>
</comment>
<dbReference type="PANTHER" id="PTHR33529:SF7">
    <property type="entry name" value="LIPOPOLYSACCHARIDE EXPORT SYSTEM PERMEASE PROTEIN LPTF"/>
    <property type="match status" value="1"/>
</dbReference>
<protein>
    <recommendedName>
        <fullName evidence="4">Lipopolysaccharide export system permease protein LptF</fullName>
    </recommendedName>
</protein>
<comment type="function">
    <text evidence="1">Part of the ABC transporter complex LptBFG involved in the translocation of lipopolysaccharide (LPS) from the inner membrane to the outer membrane.</text>
</comment>
<dbReference type="Proteomes" id="UP000320404">
    <property type="component" value="Unassembled WGS sequence"/>
</dbReference>
<evidence type="ECO:0000256" key="9">
    <source>
        <dbReference type="ARBA" id="ARBA00022989"/>
    </source>
</evidence>
<feature type="transmembrane region" description="Helical" evidence="12">
    <location>
        <begin position="53"/>
        <end position="78"/>
    </location>
</feature>
<feature type="transmembrane region" description="Helical" evidence="12">
    <location>
        <begin position="341"/>
        <end position="358"/>
    </location>
</feature>
<dbReference type="AlphaFoldDB" id="A0A520S520"/>
<keyword evidence="7" id="KW-0997">Cell inner membrane</keyword>